<evidence type="ECO:0000256" key="4">
    <source>
        <dbReference type="ARBA" id="ARBA00022679"/>
    </source>
</evidence>
<evidence type="ECO:0000256" key="5">
    <source>
        <dbReference type="ARBA" id="ARBA00022692"/>
    </source>
</evidence>
<evidence type="ECO:0000256" key="1">
    <source>
        <dbReference type="ARBA" id="ARBA00004167"/>
    </source>
</evidence>
<dbReference type="PANTHER" id="PTHR48043">
    <property type="entry name" value="EG:EG0003.4 PROTEIN-RELATED"/>
    <property type="match status" value="1"/>
</dbReference>
<dbReference type="AlphaFoldDB" id="A0A0D6LZF2"/>
<comment type="subcellular location">
    <subcellularLocation>
        <location evidence="1 11">Membrane</location>
        <topology evidence="1 11">Single-pass membrane protein</topology>
    </subcellularLocation>
</comment>
<keyword evidence="4 10" id="KW-0808">Transferase</keyword>
<evidence type="ECO:0000256" key="10">
    <source>
        <dbReference type="RuleBase" id="RU003718"/>
    </source>
</evidence>
<dbReference type="Gene3D" id="3.40.50.2000">
    <property type="entry name" value="Glycogen Phosphorylase B"/>
    <property type="match status" value="1"/>
</dbReference>
<dbReference type="EC" id="2.4.1.17" evidence="11"/>
<dbReference type="PROSITE" id="PS00375">
    <property type="entry name" value="UDPGT"/>
    <property type="match status" value="1"/>
</dbReference>
<dbReference type="GO" id="GO:0015020">
    <property type="term" value="F:glucuronosyltransferase activity"/>
    <property type="evidence" value="ECO:0007669"/>
    <property type="project" value="UniProtKB-EC"/>
</dbReference>
<dbReference type="InterPro" id="IPR002213">
    <property type="entry name" value="UDP_glucos_trans"/>
</dbReference>
<comment type="similarity">
    <text evidence="2 10">Belongs to the UDP-glycosyltransferase family.</text>
</comment>
<keyword evidence="6" id="KW-0732">Signal</keyword>
<dbReference type="InterPro" id="IPR050271">
    <property type="entry name" value="UDP-glycosyltransferase"/>
</dbReference>
<comment type="catalytic activity">
    <reaction evidence="9 11">
        <text>glucuronate acceptor + UDP-alpha-D-glucuronate = acceptor beta-D-glucuronoside + UDP + H(+)</text>
        <dbReference type="Rhea" id="RHEA:21032"/>
        <dbReference type="ChEBI" id="CHEBI:15378"/>
        <dbReference type="ChEBI" id="CHEBI:58052"/>
        <dbReference type="ChEBI" id="CHEBI:58223"/>
        <dbReference type="ChEBI" id="CHEBI:132367"/>
        <dbReference type="ChEBI" id="CHEBI:132368"/>
        <dbReference type="EC" id="2.4.1.17"/>
    </reaction>
</comment>
<evidence type="ECO:0000256" key="6">
    <source>
        <dbReference type="ARBA" id="ARBA00022729"/>
    </source>
</evidence>
<dbReference type="EMBL" id="KE124900">
    <property type="protein sequence ID" value="EPB75471.1"/>
    <property type="molecule type" value="Genomic_DNA"/>
</dbReference>
<sequence>MTNVNEFAETPRPTTNMIKYVGGSTLHDPKALPEDLDKLLNERSATVLFSLGSIAQSKDMPSWLKNDIIETFASFPNVTFIWKYEGDDTSSFNAVPNIHPMKWVPQTDLLADKRLSLFITHGGMNSMLESMFHGKPMIVIPLFGDQQLNSKNVIRIGTGMLVDRNNLNKNTLTEAIQRTLGNNVSILMAAQAGDL</sequence>
<keyword evidence="13" id="KW-1185">Reference proteome</keyword>
<keyword evidence="7" id="KW-1133">Transmembrane helix</keyword>
<dbReference type="Pfam" id="PF00201">
    <property type="entry name" value="UDPGT"/>
    <property type="match status" value="1"/>
</dbReference>
<keyword evidence="5" id="KW-0812">Transmembrane</keyword>
<dbReference type="InterPro" id="IPR035595">
    <property type="entry name" value="UDP_glycos_trans_CS"/>
</dbReference>
<organism evidence="12 13">
    <name type="scientific">Ancylostoma ceylanicum</name>
    <dbReference type="NCBI Taxonomy" id="53326"/>
    <lineage>
        <taxon>Eukaryota</taxon>
        <taxon>Metazoa</taxon>
        <taxon>Ecdysozoa</taxon>
        <taxon>Nematoda</taxon>
        <taxon>Chromadorea</taxon>
        <taxon>Rhabditida</taxon>
        <taxon>Rhabditina</taxon>
        <taxon>Rhabditomorpha</taxon>
        <taxon>Strongyloidea</taxon>
        <taxon>Ancylostomatidae</taxon>
        <taxon>Ancylostomatinae</taxon>
        <taxon>Ancylostoma</taxon>
    </lineage>
</organism>
<dbReference type="Proteomes" id="UP000054495">
    <property type="component" value="Unassembled WGS sequence"/>
</dbReference>
<reference evidence="12 13" key="1">
    <citation type="submission" date="2013-05" db="EMBL/GenBank/DDBJ databases">
        <title>Draft genome of the parasitic nematode Anyclostoma ceylanicum.</title>
        <authorList>
            <person name="Mitreva M."/>
        </authorList>
    </citation>
    <scope>NUCLEOTIDE SEQUENCE [LARGE SCALE GENOMIC DNA]</scope>
</reference>
<gene>
    <name evidence="12" type="ORF">ANCCEY_05431</name>
</gene>
<evidence type="ECO:0000256" key="8">
    <source>
        <dbReference type="ARBA" id="ARBA00023136"/>
    </source>
</evidence>
<protein>
    <recommendedName>
        <fullName evidence="11">UDP-glucuronosyltransferase</fullName>
        <ecNumber evidence="11">2.4.1.17</ecNumber>
    </recommendedName>
</protein>
<proteinExistence type="inferred from homology"/>
<evidence type="ECO:0000313" key="13">
    <source>
        <dbReference type="Proteomes" id="UP000054495"/>
    </source>
</evidence>
<evidence type="ECO:0000256" key="3">
    <source>
        <dbReference type="ARBA" id="ARBA00022676"/>
    </source>
</evidence>
<evidence type="ECO:0000256" key="9">
    <source>
        <dbReference type="ARBA" id="ARBA00047475"/>
    </source>
</evidence>
<keyword evidence="8" id="KW-0472">Membrane</keyword>
<dbReference type="CDD" id="cd03784">
    <property type="entry name" value="GT1_Gtf-like"/>
    <property type="match status" value="1"/>
</dbReference>
<evidence type="ECO:0000313" key="12">
    <source>
        <dbReference type="EMBL" id="EPB75471.1"/>
    </source>
</evidence>
<dbReference type="GO" id="GO:0016020">
    <property type="term" value="C:membrane"/>
    <property type="evidence" value="ECO:0007669"/>
    <property type="project" value="UniProtKB-SubCell"/>
</dbReference>
<accession>A0A0D6LZF2</accession>
<dbReference type="FunFam" id="3.40.50.2000:FF:000038">
    <property type="entry name" value="UDP-GlucuronosylTransferase"/>
    <property type="match status" value="1"/>
</dbReference>
<evidence type="ECO:0000256" key="7">
    <source>
        <dbReference type="ARBA" id="ARBA00022989"/>
    </source>
</evidence>
<evidence type="ECO:0000256" key="11">
    <source>
        <dbReference type="RuleBase" id="RU362059"/>
    </source>
</evidence>
<name>A0A0D6LZF2_9BILA</name>
<dbReference type="PANTHER" id="PTHR48043:SF23">
    <property type="entry name" value="UDP-GLUCURONOSYLTRANSFERASE"/>
    <property type="match status" value="1"/>
</dbReference>
<dbReference type="SUPFAM" id="SSF53756">
    <property type="entry name" value="UDP-Glycosyltransferase/glycogen phosphorylase"/>
    <property type="match status" value="1"/>
</dbReference>
<evidence type="ECO:0000256" key="2">
    <source>
        <dbReference type="ARBA" id="ARBA00009995"/>
    </source>
</evidence>
<keyword evidence="3 10" id="KW-0328">Glycosyltransferase</keyword>